<proteinExistence type="predicted"/>
<dbReference type="Proteomes" id="UP001464891">
    <property type="component" value="Unassembled WGS sequence"/>
</dbReference>
<dbReference type="EMBL" id="JAMPKM010000005">
    <property type="protein sequence ID" value="MEP0817494.1"/>
    <property type="molecule type" value="Genomic_DNA"/>
</dbReference>
<reference evidence="1 2" key="1">
    <citation type="submission" date="2022-04" db="EMBL/GenBank/DDBJ databases">
        <title>Positive selection, recombination, and allopatry shape intraspecific diversity of widespread and dominant cyanobacteria.</title>
        <authorList>
            <person name="Wei J."/>
            <person name="Shu W."/>
            <person name="Hu C."/>
        </authorList>
    </citation>
    <scope>NUCLEOTIDE SEQUENCE [LARGE SCALE GENOMIC DNA]</scope>
    <source>
        <strain evidence="1 2">GB2-A4</strain>
    </source>
</reference>
<gene>
    <name evidence="1" type="ORF">NC998_10345</name>
</gene>
<sequence length="375" mass="41677">MIDSTQDLTITLPIPASARQVAQQFAQAQPTPEKAAQVYRNTLAVLLMRDYLQMLDVPTNLEASYSWNPIARLCADVADLEITGLGRLECRSIQMSDRSCSMPPDVWQDRIGYVVVQLDEACRAGTLLGFVPRVTTTMLPLAQLQSLDALLLRLHQPAPVVVQLSQWFNQVFEPQWQAIAAWLENRDTNYAMAFRAKQVKGMTIDTPEAVKHLVEQLYANQAEQEPERSTLSTANVGVIPALTQLLQTTQDEEIRWTAAELLWTLDPDHPAAGVRRITDLGIHLAGHAIALMVAILPKPEQKVAVLLRVYPMAGQAYLPPELQLVGLDAGGQAFLTTQARRKDDYIQLKFTADLGERFSVRIALESASIVENFVV</sequence>
<name>A0ABV0J6T5_9CYAN</name>
<keyword evidence="2" id="KW-1185">Reference proteome</keyword>
<dbReference type="Pfam" id="PF08852">
    <property type="entry name" value="DUF1822"/>
    <property type="match status" value="1"/>
</dbReference>
<dbReference type="InterPro" id="IPR000225">
    <property type="entry name" value="Armadillo"/>
</dbReference>
<protein>
    <submittedName>
        <fullName evidence="1">DUF1822 family protein</fullName>
    </submittedName>
</protein>
<accession>A0ABV0J6T5</accession>
<dbReference type="RefSeq" id="WP_190435534.1">
    <property type="nucleotide sequence ID" value="NZ_JAMPKM010000005.1"/>
</dbReference>
<comment type="caution">
    <text evidence="1">The sequence shown here is derived from an EMBL/GenBank/DDBJ whole genome shotgun (WGS) entry which is preliminary data.</text>
</comment>
<dbReference type="PROSITE" id="PS50176">
    <property type="entry name" value="ARM_REPEAT"/>
    <property type="match status" value="1"/>
</dbReference>
<evidence type="ECO:0000313" key="2">
    <source>
        <dbReference type="Proteomes" id="UP001464891"/>
    </source>
</evidence>
<organism evidence="1 2">
    <name type="scientific">Trichocoleus desertorum GB2-A4</name>
    <dbReference type="NCBI Taxonomy" id="2933944"/>
    <lineage>
        <taxon>Bacteria</taxon>
        <taxon>Bacillati</taxon>
        <taxon>Cyanobacteriota</taxon>
        <taxon>Cyanophyceae</taxon>
        <taxon>Leptolyngbyales</taxon>
        <taxon>Trichocoleusaceae</taxon>
        <taxon>Trichocoleus</taxon>
    </lineage>
</organism>
<dbReference type="InterPro" id="IPR014951">
    <property type="entry name" value="DUF1822"/>
</dbReference>
<evidence type="ECO:0000313" key="1">
    <source>
        <dbReference type="EMBL" id="MEP0817494.1"/>
    </source>
</evidence>